<comment type="caution">
    <text evidence="2">The sequence shown here is derived from an EMBL/GenBank/DDBJ whole genome shotgun (WGS) entry which is preliminary data.</text>
</comment>
<evidence type="ECO:0000256" key="1">
    <source>
        <dbReference type="SAM" id="MobiDB-lite"/>
    </source>
</evidence>
<dbReference type="Proteomes" id="UP000321721">
    <property type="component" value="Unassembled WGS sequence"/>
</dbReference>
<reference evidence="2 3" key="1">
    <citation type="submission" date="2019-08" db="EMBL/GenBank/DDBJ databases">
        <title>Genome of Vicingus serpentipes NCIMB 15042.</title>
        <authorList>
            <person name="Bowman J.P."/>
        </authorList>
    </citation>
    <scope>NUCLEOTIDE SEQUENCE [LARGE SCALE GENOMIC DNA]</scope>
    <source>
        <strain evidence="2 3">NCIMB 15042</strain>
    </source>
</reference>
<proteinExistence type="predicted"/>
<name>A0A5C6RVH3_9FLAO</name>
<accession>A0A5C6RVH3</accession>
<dbReference type="PROSITE" id="PS51257">
    <property type="entry name" value="PROKAR_LIPOPROTEIN"/>
    <property type="match status" value="1"/>
</dbReference>
<organism evidence="2 3">
    <name type="scientific">Vicingus serpentipes</name>
    <dbReference type="NCBI Taxonomy" id="1926625"/>
    <lineage>
        <taxon>Bacteria</taxon>
        <taxon>Pseudomonadati</taxon>
        <taxon>Bacteroidota</taxon>
        <taxon>Flavobacteriia</taxon>
        <taxon>Flavobacteriales</taxon>
        <taxon>Vicingaceae</taxon>
        <taxon>Vicingus</taxon>
    </lineage>
</organism>
<dbReference type="RefSeq" id="WP_147099446.1">
    <property type="nucleotide sequence ID" value="NZ_VOOS01000002.1"/>
</dbReference>
<evidence type="ECO:0000313" key="3">
    <source>
        <dbReference type="Proteomes" id="UP000321721"/>
    </source>
</evidence>
<evidence type="ECO:0008006" key="4">
    <source>
        <dbReference type="Google" id="ProtNLM"/>
    </source>
</evidence>
<feature type="compositionally biased region" description="Basic and acidic residues" evidence="1">
    <location>
        <begin position="61"/>
        <end position="83"/>
    </location>
</feature>
<protein>
    <recommendedName>
        <fullName evidence="4">Lipoprotein</fullName>
    </recommendedName>
</protein>
<sequence length="115" mass="13084">MRLIKILFIPALFFILFSCNPKIDQSSMFNGRAHKTKKKGIYDAGLNRRVPISIQTAKDIDKLSKHDDNPKKAAKLAEKEIEKKKRASQKAREKHNRKRRVKVKTTKGRPSGGGS</sequence>
<feature type="compositionally biased region" description="Basic residues" evidence="1">
    <location>
        <begin position="84"/>
        <end position="107"/>
    </location>
</feature>
<dbReference type="EMBL" id="VOOS01000002">
    <property type="protein sequence ID" value="TXB66044.1"/>
    <property type="molecule type" value="Genomic_DNA"/>
</dbReference>
<keyword evidence="3" id="KW-1185">Reference proteome</keyword>
<evidence type="ECO:0000313" key="2">
    <source>
        <dbReference type="EMBL" id="TXB66044.1"/>
    </source>
</evidence>
<feature type="region of interest" description="Disordered" evidence="1">
    <location>
        <begin position="61"/>
        <end position="115"/>
    </location>
</feature>
<dbReference type="AlphaFoldDB" id="A0A5C6RVH3"/>
<gene>
    <name evidence="2" type="ORF">FRY74_05600</name>
</gene>